<dbReference type="eggNOG" id="COG1313">
    <property type="taxonomic scope" value="Bacteria"/>
</dbReference>
<sequence length="307" mass="33851">MAEKIQNLGNVLARCQLCPRRCGVNRLGGQTGFCRAGLSPRIARAALHFWEEPCISGKRGSGAVFFSHCNLRCVFCQNACISHQGWGKDISIERLAEIFLAHEANGAHNLNLVTPTVWTPHILDALDRAKAAGFSLPVVYNSSGYEAPETIEALAGQVDIYLPDLKYYSERPARLFSQATDYFWHASRAIELMAAQIGQPVFDGSGIMRRGMIVRHLALPGLLEDSKNIISYLFHTYGNSVYLSLMNQYTPLGPTLPPPLNRPLPADDYDRLVDYAAALGWENAFMQEGSATVSESFIPPFDLTGVD</sequence>
<dbReference type="SFLD" id="SFLDG01099">
    <property type="entry name" value="Uncharacterised_Radical_SAM_Su"/>
    <property type="match status" value="1"/>
</dbReference>
<feature type="binding site" evidence="5">
    <location>
        <position position="69"/>
    </location>
    <ligand>
        <name>[4Fe-4S] cluster</name>
        <dbReference type="ChEBI" id="CHEBI:49883"/>
        <note>4Fe-4S-S-AdoMet</note>
    </ligand>
</feature>
<name>F7NGI8_9FIRM</name>
<dbReference type="PIRSF" id="PIRSF004869">
    <property type="entry name" value="PflX_prd"/>
    <property type="match status" value="1"/>
</dbReference>
<evidence type="ECO:0000256" key="2">
    <source>
        <dbReference type="ARBA" id="ARBA00022723"/>
    </source>
</evidence>
<dbReference type="SUPFAM" id="SSF102114">
    <property type="entry name" value="Radical SAM enzymes"/>
    <property type="match status" value="1"/>
</dbReference>
<dbReference type="PANTHER" id="PTHR43075">
    <property type="entry name" value="FORMATE LYASE ACTIVATING ENZYME, PUTATIVE (AFU_ORTHOLOGUE AFUA_2G15630)-RELATED"/>
    <property type="match status" value="1"/>
</dbReference>
<dbReference type="InterPro" id="IPR058240">
    <property type="entry name" value="rSAM_sf"/>
</dbReference>
<evidence type="ECO:0000256" key="4">
    <source>
        <dbReference type="ARBA" id="ARBA00023014"/>
    </source>
</evidence>
<dbReference type="PANTHER" id="PTHR43075:SF1">
    <property type="entry name" value="FORMATE LYASE ACTIVATING ENZYME, PUTATIVE (AFU_ORTHOLOGUE AFUA_2G15630)-RELATED"/>
    <property type="match status" value="1"/>
</dbReference>
<dbReference type="EMBL" id="AFGF01000049">
    <property type="protein sequence ID" value="EGO64792.1"/>
    <property type="molecule type" value="Genomic_DNA"/>
</dbReference>
<organism evidence="7 8">
    <name type="scientific">Acetonema longum DSM 6540</name>
    <dbReference type="NCBI Taxonomy" id="1009370"/>
    <lineage>
        <taxon>Bacteria</taxon>
        <taxon>Bacillati</taxon>
        <taxon>Bacillota</taxon>
        <taxon>Negativicutes</taxon>
        <taxon>Acetonemataceae</taxon>
        <taxon>Acetonema</taxon>
    </lineage>
</organism>
<keyword evidence="3 5" id="KW-0408">Iron</keyword>
<dbReference type="Pfam" id="PF04055">
    <property type="entry name" value="Radical_SAM"/>
    <property type="match status" value="1"/>
</dbReference>
<dbReference type="Proteomes" id="UP000003240">
    <property type="component" value="Unassembled WGS sequence"/>
</dbReference>
<keyword evidence="8" id="KW-1185">Reference proteome</keyword>
<evidence type="ECO:0000313" key="7">
    <source>
        <dbReference type="EMBL" id="EGO64792.1"/>
    </source>
</evidence>
<dbReference type="SFLD" id="SFLDS00029">
    <property type="entry name" value="Radical_SAM"/>
    <property type="match status" value="1"/>
</dbReference>
<feature type="binding site" evidence="5">
    <location>
        <position position="73"/>
    </location>
    <ligand>
        <name>[4Fe-4S] cluster</name>
        <dbReference type="ChEBI" id="CHEBI:49883"/>
        <note>4Fe-4S-S-AdoMet</note>
    </ligand>
</feature>
<comment type="cofactor">
    <cofactor evidence="5">
        <name>[4Fe-4S] cluster</name>
        <dbReference type="ChEBI" id="CHEBI:49883"/>
    </cofactor>
    <text evidence="5">Binds 1 [4Fe-4S] cluster. The cluster is coordinated with 3 cysteines and an exchangeable S-adenosyl-L-methionine.</text>
</comment>
<protein>
    <submittedName>
        <fullName evidence="7">Pyruvate formate-lyase 1 activating enzyme</fullName>
    </submittedName>
</protein>
<dbReference type="OrthoDB" id="9781783at2"/>
<dbReference type="InterPro" id="IPR007197">
    <property type="entry name" value="rSAM"/>
</dbReference>
<keyword evidence="4 5" id="KW-0411">Iron-sulfur</keyword>
<dbReference type="AlphaFoldDB" id="F7NGI8"/>
<dbReference type="GO" id="GO:0051536">
    <property type="term" value="F:iron-sulfur cluster binding"/>
    <property type="evidence" value="ECO:0007669"/>
    <property type="project" value="UniProtKB-KW"/>
</dbReference>
<evidence type="ECO:0000313" key="8">
    <source>
        <dbReference type="Proteomes" id="UP000003240"/>
    </source>
</evidence>
<keyword evidence="1 5" id="KW-0949">S-adenosyl-L-methionine</keyword>
<feature type="domain" description="Radical SAM core" evidence="6">
    <location>
        <begin position="65"/>
        <end position="193"/>
    </location>
</feature>
<dbReference type="STRING" id="1009370.ALO_05880"/>
<evidence type="ECO:0000259" key="6">
    <source>
        <dbReference type="Pfam" id="PF04055"/>
    </source>
</evidence>
<proteinExistence type="predicted"/>
<dbReference type="GO" id="GO:0016829">
    <property type="term" value="F:lyase activity"/>
    <property type="evidence" value="ECO:0007669"/>
    <property type="project" value="UniProtKB-KW"/>
</dbReference>
<evidence type="ECO:0000256" key="5">
    <source>
        <dbReference type="PIRSR" id="PIRSR004869-50"/>
    </source>
</evidence>
<dbReference type="InterPro" id="IPR016431">
    <property type="entry name" value="Pyrv-formate_lyase-activ_prd"/>
</dbReference>
<feature type="binding site" evidence="5">
    <location>
        <position position="76"/>
    </location>
    <ligand>
        <name>[4Fe-4S] cluster</name>
        <dbReference type="ChEBI" id="CHEBI:49883"/>
        <note>4Fe-4S-S-AdoMet</note>
    </ligand>
</feature>
<comment type="caution">
    <text evidence="7">The sequence shown here is derived from an EMBL/GenBank/DDBJ whole genome shotgun (WGS) entry which is preliminary data.</text>
</comment>
<dbReference type="CDD" id="cd01335">
    <property type="entry name" value="Radical_SAM"/>
    <property type="match status" value="1"/>
</dbReference>
<keyword evidence="2 5" id="KW-0479">Metal-binding</keyword>
<dbReference type="Gene3D" id="3.20.20.70">
    <property type="entry name" value="Aldolase class I"/>
    <property type="match status" value="1"/>
</dbReference>
<keyword evidence="7" id="KW-0456">Lyase</keyword>
<keyword evidence="7" id="KW-0670">Pyruvate</keyword>
<dbReference type="InterPro" id="IPR040085">
    <property type="entry name" value="MJ0674-like"/>
</dbReference>
<dbReference type="GO" id="GO:0046872">
    <property type="term" value="F:metal ion binding"/>
    <property type="evidence" value="ECO:0007669"/>
    <property type="project" value="UniProtKB-KW"/>
</dbReference>
<accession>F7NGI8</accession>
<dbReference type="InterPro" id="IPR013785">
    <property type="entry name" value="Aldolase_TIM"/>
</dbReference>
<reference evidence="7 8" key="1">
    <citation type="journal article" date="2011" name="EMBO J.">
        <title>Structural diversity of bacterial flagellar motors.</title>
        <authorList>
            <person name="Chen S."/>
            <person name="Beeby M."/>
            <person name="Murphy G.E."/>
            <person name="Leadbetter J.R."/>
            <person name="Hendrixson D.R."/>
            <person name="Briegel A."/>
            <person name="Li Z."/>
            <person name="Shi J."/>
            <person name="Tocheva E.I."/>
            <person name="Muller A."/>
            <person name="Dobro M.J."/>
            <person name="Jensen G.J."/>
        </authorList>
    </citation>
    <scope>NUCLEOTIDE SEQUENCE [LARGE SCALE GENOMIC DNA]</scope>
    <source>
        <strain evidence="7 8">DSM 6540</strain>
    </source>
</reference>
<gene>
    <name evidence="7" type="ORF">ALO_05880</name>
</gene>
<evidence type="ECO:0000256" key="3">
    <source>
        <dbReference type="ARBA" id="ARBA00023004"/>
    </source>
</evidence>
<evidence type="ECO:0000256" key="1">
    <source>
        <dbReference type="ARBA" id="ARBA00022691"/>
    </source>
</evidence>
<dbReference type="RefSeq" id="WP_004093776.1">
    <property type="nucleotide sequence ID" value="NZ_AFGF01000049.1"/>
</dbReference>